<feature type="compositionally biased region" description="Polar residues" evidence="2">
    <location>
        <begin position="792"/>
        <end position="814"/>
    </location>
</feature>
<dbReference type="Proteomes" id="UP001174677">
    <property type="component" value="Chromosome 11"/>
</dbReference>
<feature type="region of interest" description="Disordered" evidence="2">
    <location>
        <begin position="792"/>
        <end position="822"/>
    </location>
</feature>
<dbReference type="PRINTS" id="PR00405">
    <property type="entry name" value="REVINTRACTNG"/>
</dbReference>
<evidence type="ECO:0000256" key="1">
    <source>
        <dbReference type="PROSITE-ProRule" id="PRU00288"/>
    </source>
</evidence>
<gene>
    <name evidence="4" type="ORF">P3X46_019896</name>
</gene>
<feature type="compositionally biased region" description="Polar residues" evidence="2">
    <location>
        <begin position="486"/>
        <end position="498"/>
    </location>
</feature>
<name>A0ABQ9LLJ6_HEVBR</name>
<feature type="compositionally biased region" description="Basic and acidic residues" evidence="2">
    <location>
        <begin position="228"/>
        <end position="251"/>
    </location>
</feature>
<evidence type="ECO:0000259" key="3">
    <source>
        <dbReference type="PROSITE" id="PS50115"/>
    </source>
</evidence>
<comment type="caution">
    <text evidence="4">The sequence shown here is derived from an EMBL/GenBank/DDBJ whole genome shotgun (WGS) entry which is preliminary data.</text>
</comment>
<feature type="domain" description="Arf-GAP" evidence="3">
    <location>
        <begin position="12"/>
        <end position="130"/>
    </location>
</feature>
<evidence type="ECO:0000313" key="4">
    <source>
        <dbReference type="EMBL" id="KAJ9168360.1"/>
    </source>
</evidence>
<feature type="region of interest" description="Disordered" evidence="2">
    <location>
        <begin position="381"/>
        <end position="409"/>
    </location>
</feature>
<dbReference type="InterPro" id="IPR038508">
    <property type="entry name" value="ArfGAP_dom_sf"/>
</dbReference>
<feature type="region of interest" description="Disordered" evidence="2">
    <location>
        <begin position="133"/>
        <end position="181"/>
    </location>
</feature>
<keyword evidence="5" id="KW-1185">Reference proteome</keyword>
<feature type="region of interest" description="Disordered" evidence="2">
    <location>
        <begin position="486"/>
        <end position="589"/>
    </location>
</feature>
<dbReference type="InterPro" id="IPR044820">
    <property type="entry name" value="AGD14-like"/>
</dbReference>
<dbReference type="InterPro" id="IPR001164">
    <property type="entry name" value="ArfGAP_dom"/>
</dbReference>
<protein>
    <recommendedName>
        <fullName evidence="3">Arf-GAP domain-containing protein</fullName>
    </recommendedName>
</protein>
<sequence length="822" mass="87897">MSKKEKEDERIERIIRGLLKLPENRRCINCNSLGPQYVCTTFLTFICTNCSGIHREFTHRVKSVSMAKFKAEEVSALQAGGNERARQLYFKEWDPQRNSYPDGSNLHRLRDFIKHVYVDRKYSGERRHERLPKLRLSDKEESRESRKLGLNCGHYKSPNYESRYDQKGRSHPGGISDDKSIKYYYDERRSPRYAQENSRYGGFKKSPVRFAVVDDRFRDDGAQSGRESANHRFSNKDGRFGSLSPDRKKSMDQSSSPVAQPVKDIPGQNAPAMQVGECSKATVRKDADGSTHNQISGSKGFIDGKTLEEKNQNLESLINFDSDCMPSNAATGPQTQENHQLSDGGNHKSNGPSTMQNASQVPKPNTLEFLLFELSVPSVETAGSVSEDSNKDNPPSTTSGGNMPMSGDISAAVPSGLMLTLLDNMGASTNATGGNVPIDVSPAVTPGQMLALSSSAGTSTIASGENMPNGNVSAAVPWGQISTSPNSAGLSISASGKSTPAGGISPAATVDQTLSLHDTFDSTTPSTTSLPVQPSDGAPSQAAPAIHGDSTFKAPNGKQVPSMQQHQLSEFPSADSKPSGQPTCTTTVGPPNNQLWTSLNVPNAQGPDSASAEFTHDVTKVAQESSSGVKSQQLPVETKSIGRKELPADLFTASYSPATGSIPGWQSALPYGMGFGMQYYPNAAPVVKYLNHAKSSNPFDLNDETTSVQVSPAALTNVSVPRNLLPSTSIDKNSLGLMATQAPSYASAMPLQSSSFASPTSGAYMGQQLHMNTQPSRPQGAAGAYDTDAHFGSQNITQQSSSGYPLPSAPNSLPSMGGNPFG</sequence>
<feature type="compositionally biased region" description="Polar residues" evidence="2">
    <location>
        <begin position="559"/>
        <end position="589"/>
    </location>
</feature>
<keyword evidence="1" id="KW-0863">Zinc-finger</keyword>
<organism evidence="4 5">
    <name type="scientific">Hevea brasiliensis</name>
    <name type="common">Para rubber tree</name>
    <name type="synonym">Siphonia brasiliensis</name>
    <dbReference type="NCBI Taxonomy" id="3981"/>
    <lineage>
        <taxon>Eukaryota</taxon>
        <taxon>Viridiplantae</taxon>
        <taxon>Streptophyta</taxon>
        <taxon>Embryophyta</taxon>
        <taxon>Tracheophyta</taxon>
        <taxon>Spermatophyta</taxon>
        <taxon>Magnoliopsida</taxon>
        <taxon>eudicotyledons</taxon>
        <taxon>Gunneridae</taxon>
        <taxon>Pentapetalae</taxon>
        <taxon>rosids</taxon>
        <taxon>fabids</taxon>
        <taxon>Malpighiales</taxon>
        <taxon>Euphorbiaceae</taxon>
        <taxon>Crotonoideae</taxon>
        <taxon>Micrandreae</taxon>
        <taxon>Hevea</taxon>
    </lineage>
</organism>
<dbReference type="Pfam" id="PF01412">
    <property type="entry name" value="ArfGap"/>
    <property type="match status" value="1"/>
</dbReference>
<accession>A0ABQ9LLJ6</accession>
<evidence type="ECO:0000313" key="5">
    <source>
        <dbReference type="Proteomes" id="UP001174677"/>
    </source>
</evidence>
<keyword evidence="1" id="KW-0862">Zinc</keyword>
<feature type="compositionally biased region" description="Basic and acidic residues" evidence="2">
    <location>
        <begin position="133"/>
        <end position="147"/>
    </location>
</feature>
<dbReference type="EMBL" id="JARPOI010000011">
    <property type="protein sequence ID" value="KAJ9168360.1"/>
    <property type="molecule type" value="Genomic_DNA"/>
</dbReference>
<reference evidence="4" key="1">
    <citation type="journal article" date="2023" name="Plant Biotechnol. J.">
        <title>Chromosome-level wild Hevea brasiliensis genome provides new tools for genomic-assisted breeding and valuable loci to elevate rubber yield.</title>
        <authorList>
            <person name="Cheng H."/>
            <person name="Song X."/>
            <person name="Hu Y."/>
            <person name="Wu T."/>
            <person name="Yang Q."/>
            <person name="An Z."/>
            <person name="Feng S."/>
            <person name="Deng Z."/>
            <person name="Wu W."/>
            <person name="Zeng X."/>
            <person name="Tu M."/>
            <person name="Wang X."/>
            <person name="Huang H."/>
        </authorList>
    </citation>
    <scope>NUCLEOTIDE SEQUENCE</scope>
    <source>
        <strain evidence="4">MT/VB/25A 57/8</strain>
    </source>
</reference>
<proteinExistence type="predicted"/>
<dbReference type="PANTHER" id="PTHR46085">
    <property type="entry name" value="ARFGAP/RECO-RELATED"/>
    <property type="match status" value="1"/>
</dbReference>
<dbReference type="Gene3D" id="1.10.220.150">
    <property type="entry name" value="Arf GTPase activating protein"/>
    <property type="match status" value="1"/>
</dbReference>
<dbReference type="SMART" id="SM00105">
    <property type="entry name" value="ArfGap"/>
    <property type="match status" value="1"/>
</dbReference>
<feature type="region of interest" description="Disordered" evidence="2">
    <location>
        <begin position="219"/>
        <end position="304"/>
    </location>
</feature>
<evidence type="ECO:0000256" key="2">
    <source>
        <dbReference type="SAM" id="MobiDB-lite"/>
    </source>
</evidence>
<dbReference type="PANTHER" id="PTHR46085:SF16">
    <property type="entry name" value="ARFGAP_RECO-LIKE ZINC FINGER DOMAIN-CONTAINING PROTEIN"/>
    <property type="match status" value="1"/>
</dbReference>
<dbReference type="SUPFAM" id="SSF57863">
    <property type="entry name" value="ArfGap/RecO-like zinc finger"/>
    <property type="match status" value="1"/>
</dbReference>
<feature type="compositionally biased region" description="Polar residues" evidence="2">
    <location>
        <begin position="328"/>
        <end position="360"/>
    </location>
</feature>
<keyword evidence="1" id="KW-0479">Metal-binding</keyword>
<feature type="compositionally biased region" description="Polar residues" evidence="2">
    <location>
        <begin position="381"/>
        <end position="401"/>
    </location>
</feature>
<feature type="compositionally biased region" description="Low complexity" evidence="2">
    <location>
        <begin position="522"/>
        <end position="535"/>
    </location>
</feature>
<feature type="region of interest" description="Disordered" evidence="2">
    <location>
        <begin position="321"/>
        <end position="360"/>
    </location>
</feature>
<dbReference type="PROSITE" id="PS50115">
    <property type="entry name" value="ARFGAP"/>
    <property type="match status" value="1"/>
</dbReference>
<dbReference type="InterPro" id="IPR037278">
    <property type="entry name" value="ARFGAP/RecO"/>
</dbReference>
<dbReference type="CDD" id="cd08838">
    <property type="entry name" value="ArfGap_AGFG"/>
    <property type="match status" value="1"/>
</dbReference>